<dbReference type="Proteomes" id="UP001152592">
    <property type="component" value="Unassembled WGS sequence"/>
</dbReference>
<protein>
    <recommendedName>
        <fullName evidence="4">F-box domain-containing protein</fullName>
    </recommendedName>
</protein>
<evidence type="ECO:0000313" key="2">
    <source>
        <dbReference type="EMBL" id="CAG8416628.1"/>
    </source>
</evidence>
<evidence type="ECO:0000313" key="3">
    <source>
        <dbReference type="Proteomes" id="UP001152592"/>
    </source>
</evidence>
<accession>A0A9W4JV77</accession>
<feature type="region of interest" description="Disordered" evidence="1">
    <location>
        <begin position="83"/>
        <end position="106"/>
    </location>
</feature>
<reference evidence="2" key="1">
    <citation type="submission" date="2021-07" db="EMBL/GenBank/DDBJ databases">
        <authorList>
            <person name="Branca A.L. A."/>
        </authorList>
    </citation>
    <scope>NUCLEOTIDE SEQUENCE</scope>
</reference>
<dbReference type="EMBL" id="CAJVPD010000272">
    <property type="protein sequence ID" value="CAG8416628.1"/>
    <property type="molecule type" value="Genomic_DNA"/>
</dbReference>
<evidence type="ECO:0000256" key="1">
    <source>
        <dbReference type="SAM" id="MobiDB-lite"/>
    </source>
</evidence>
<sequence>MTGASPTPLPFELWELIASHLSNADRKSLRLTCTQITNAVPLCISRVFLSANPLNIDVFRKIASHERFRQTVTEVIWDEARLSPGPPRIDQTAEGDGLSSDEDERNNTRRWTVFERRVRQHEDDDNNGCPNWLKDACDENLCILRSRKGADVDRPEHVACREQILAQPPLGQCWEHYQHLLRQQDEVLAGDSDFEAFLFSVKQFPALKRVTITPVAHGNLFNPLYPTPMIRAFPKGFNYPIPCGWLYNRANYKPSNADLWEYPTAPRERYRGFCNAMHVLAVSQIPFLNS</sequence>
<evidence type="ECO:0008006" key="4">
    <source>
        <dbReference type="Google" id="ProtNLM"/>
    </source>
</evidence>
<dbReference type="OrthoDB" id="4282844at2759"/>
<comment type="caution">
    <text evidence="2">The sequence shown here is derived from an EMBL/GenBank/DDBJ whole genome shotgun (WGS) entry which is preliminary data.</text>
</comment>
<dbReference type="CDD" id="cd09917">
    <property type="entry name" value="F-box_SF"/>
    <property type="match status" value="1"/>
</dbReference>
<dbReference type="AlphaFoldDB" id="A0A9W4JV77"/>
<gene>
    <name evidence="2" type="ORF">PSALAMII_LOCUS9270</name>
</gene>
<organism evidence="2 3">
    <name type="scientific">Penicillium salamii</name>
    <dbReference type="NCBI Taxonomy" id="1612424"/>
    <lineage>
        <taxon>Eukaryota</taxon>
        <taxon>Fungi</taxon>
        <taxon>Dikarya</taxon>
        <taxon>Ascomycota</taxon>
        <taxon>Pezizomycotina</taxon>
        <taxon>Eurotiomycetes</taxon>
        <taxon>Eurotiomycetidae</taxon>
        <taxon>Eurotiales</taxon>
        <taxon>Aspergillaceae</taxon>
        <taxon>Penicillium</taxon>
    </lineage>
</organism>
<proteinExistence type="predicted"/>
<name>A0A9W4JV77_9EURO</name>